<dbReference type="Proteomes" id="UP000315017">
    <property type="component" value="Chromosome"/>
</dbReference>
<dbReference type="InterPro" id="IPR013022">
    <property type="entry name" value="Xyl_isomerase-like_TIM-brl"/>
</dbReference>
<reference evidence="2 3" key="1">
    <citation type="submission" date="2019-02" db="EMBL/GenBank/DDBJ databases">
        <title>Deep-cultivation of Planctomycetes and their phenomic and genomic characterization uncovers novel biology.</title>
        <authorList>
            <person name="Wiegand S."/>
            <person name="Jogler M."/>
            <person name="Boedeker C."/>
            <person name="Pinto D."/>
            <person name="Vollmers J."/>
            <person name="Rivas-Marin E."/>
            <person name="Kohn T."/>
            <person name="Peeters S.H."/>
            <person name="Heuer A."/>
            <person name="Rast P."/>
            <person name="Oberbeckmann S."/>
            <person name="Bunk B."/>
            <person name="Jeske O."/>
            <person name="Meyerdierks A."/>
            <person name="Storesund J.E."/>
            <person name="Kallscheuer N."/>
            <person name="Luecker S."/>
            <person name="Lage O.M."/>
            <person name="Pohl T."/>
            <person name="Merkel B.J."/>
            <person name="Hornburger P."/>
            <person name="Mueller R.-W."/>
            <person name="Bruemmer F."/>
            <person name="Labrenz M."/>
            <person name="Spormann A.M."/>
            <person name="Op den Camp H."/>
            <person name="Overmann J."/>
            <person name="Amann R."/>
            <person name="Jetten M.S.M."/>
            <person name="Mascher T."/>
            <person name="Medema M.H."/>
            <person name="Devos D.P."/>
            <person name="Kaster A.-K."/>
            <person name="Ovreas L."/>
            <person name="Rohde M."/>
            <person name="Galperin M.Y."/>
            <person name="Jogler C."/>
        </authorList>
    </citation>
    <scope>NUCLEOTIDE SEQUENCE [LARGE SCALE GENOMIC DNA]</scope>
    <source>
        <strain evidence="2 3">ETA_A8</strain>
    </source>
</reference>
<name>A0A517YBL7_9BACT</name>
<evidence type="ECO:0000313" key="2">
    <source>
        <dbReference type="EMBL" id="QDU27611.1"/>
    </source>
</evidence>
<keyword evidence="2" id="KW-0413">Isomerase</keyword>
<dbReference type="SUPFAM" id="SSF51658">
    <property type="entry name" value="Xylose isomerase-like"/>
    <property type="match status" value="1"/>
</dbReference>
<dbReference type="OrthoDB" id="259584at2"/>
<dbReference type="EMBL" id="CP036274">
    <property type="protein sequence ID" value="QDU27611.1"/>
    <property type="molecule type" value="Genomic_DNA"/>
</dbReference>
<dbReference type="GO" id="GO:0016853">
    <property type="term" value="F:isomerase activity"/>
    <property type="evidence" value="ECO:0007669"/>
    <property type="project" value="UniProtKB-KW"/>
</dbReference>
<evidence type="ECO:0000313" key="3">
    <source>
        <dbReference type="Proteomes" id="UP000315017"/>
    </source>
</evidence>
<dbReference type="InterPro" id="IPR036237">
    <property type="entry name" value="Xyl_isomerase-like_sf"/>
</dbReference>
<dbReference type="PANTHER" id="PTHR12110:SF41">
    <property type="entry name" value="INOSOSE DEHYDRATASE"/>
    <property type="match status" value="1"/>
</dbReference>
<organism evidence="2 3">
    <name type="scientific">Anatilimnocola aggregata</name>
    <dbReference type="NCBI Taxonomy" id="2528021"/>
    <lineage>
        <taxon>Bacteria</taxon>
        <taxon>Pseudomonadati</taxon>
        <taxon>Planctomycetota</taxon>
        <taxon>Planctomycetia</taxon>
        <taxon>Pirellulales</taxon>
        <taxon>Pirellulaceae</taxon>
        <taxon>Anatilimnocola</taxon>
    </lineage>
</organism>
<sequence length="260" mass="28207">MLQIKVAIELASLKLPFKQALLTAAQLGAEAVEIDGRNELSTAELSRTGVRQVRKMLEDLNLRLSAVSFRTRRGYNVIDDLDRRVDATKQALKLAYDLGTNVVINHIGRVPPAEDVQGLTTLRTALMDLGREGQRVGAFLAAETGTESGADLRKLIDSLPPSSLLVDLNPANLIVHGFDAREAAQALGAYVVHVHATDGTRDVAAGRGIEVPLGRGSAEFPEILGALEEHQYRGYLTIRRQDADNPIEEIAAAVKYLRAL</sequence>
<gene>
    <name evidence="2" type="ORF">ETAA8_26990</name>
</gene>
<feature type="domain" description="Xylose isomerase-like TIM barrel" evidence="1">
    <location>
        <begin position="24"/>
        <end position="259"/>
    </location>
</feature>
<dbReference type="InterPro" id="IPR050312">
    <property type="entry name" value="IolE/XylAMocC-like"/>
</dbReference>
<dbReference type="KEGG" id="aagg:ETAA8_26990"/>
<dbReference type="AlphaFoldDB" id="A0A517YBL7"/>
<dbReference type="Gene3D" id="3.20.20.150">
    <property type="entry name" value="Divalent-metal-dependent TIM barrel enzymes"/>
    <property type="match status" value="1"/>
</dbReference>
<evidence type="ECO:0000259" key="1">
    <source>
        <dbReference type="Pfam" id="PF01261"/>
    </source>
</evidence>
<dbReference type="PANTHER" id="PTHR12110">
    <property type="entry name" value="HYDROXYPYRUVATE ISOMERASE"/>
    <property type="match status" value="1"/>
</dbReference>
<proteinExistence type="predicted"/>
<protein>
    <submittedName>
        <fullName evidence="2">Xylose isomerase-like TIM barrel</fullName>
    </submittedName>
</protein>
<dbReference type="Pfam" id="PF01261">
    <property type="entry name" value="AP_endonuc_2"/>
    <property type="match status" value="1"/>
</dbReference>
<keyword evidence="3" id="KW-1185">Reference proteome</keyword>
<accession>A0A517YBL7</accession>